<dbReference type="GO" id="GO:0008296">
    <property type="term" value="F:3'-5'-DNA exonuclease activity"/>
    <property type="evidence" value="ECO:0007669"/>
    <property type="project" value="InterPro"/>
</dbReference>
<dbReference type="InterPro" id="IPR003701">
    <property type="entry name" value="Mre11"/>
</dbReference>
<dbReference type="GO" id="GO:0006303">
    <property type="term" value="P:double-strand break repair via nonhomologous end joining"/>
    <property type="evidence" value="ECO:0007669"/>
    <property type="project" value="TreeGrafter"/>
</dbReference>
<comment type="similarity">
    <text evidence="4 16 18">Belongs to the MRE11/RAD32 family.</text>
</comment>
<dbReference type="GO" id="GO:0000724">
    <property type="term" value="P:double-strand break repair via homologous recombination"/>
    <property type="evidence" value="ECO:0007669"/>
    <property type="project" value="TreeGrafter"/>
</dbReference>
<evidence type="ECO:0000256" key="11">
    <source>
        <dbReference type="ARBA" id="ARBA00022839"/>
    </source>
</evidence>
<feature type="region of interest" description="Disordered" evidence="19">
    <location>
        <begin position="496"/>
        <end position="582"/>
    </location>
</feature>
<dbReference type="PANTHER" id="PTHR10139">
    <property type="entry name" value="DOUBLE-STRAND BREAK REPAIR PROTEIN MRE11"/>
    <property type="match status" value="1"/>
</dbReference>
<evidence type="ECO:0000256" key="19">
    <source>
        <dbReference type="SAM" id="MobiDB-lite"/>
    </source>
</evidence>
<evidence type="ECO:0000256" key="12">
    <source>
        <dbReference type="ARBA" id="ARBA00023204"/>
    </source>
</evidence>
<dbReference type="GO" id="GO:0031573">
    <property type="term" value="P:mitotic intra-S DNA damage checkpoint signaling"/>
    <property type="evidence" value="ECO:0007669"/>
    <property type="project" value="TreeGrafter"/>
</dbReference>
<dbReference type="InterPro" id="IPR007281">
    <property type="entry name" value="Mre11_DNA-bd"/>
</dbReference>
<evidence type="ECO:0000256" key="7">
    <source>
        <dbReference type="ARBA" id="ARBA00022723"/>
    </source>
</evidence>
<protein>
    <recommendedName>
        <fullName evidence="16">Double-strand break repair protein</fullName>
    </recommendedName>
</protein>
<dbReference type="GO" id="GO:0007095">
    <property type="term" value="P:mitotic G2 DNA damage checkpoint signaling"/>
    <property type="evidence" value="ECO:0007669"/>
    <property type="project" value="TreeGrafter"/>
</dbReference>
<evidence type="ECO:0000256" key="10">
    <source>
        <dbReference type="ARBA" id="ARBA00022801"/>
    </source>
</evidence>
<proteinExistence type="inferred from homology"/>
<dbReference type="PANTHER" id="PTHR10139:SF1">
    <property type="entry name" value="DOUBLE-STRAND BREAK REPAIR PROTEIN MRE11"/>
    <property type="match status" value="1"/>
</dbReference>
<evidence type="ECO:0000256" key="8">
    <source>
        <dbReference type="ARBA" id="ARBA00022759"/>
    </source>
</evidence>
<keyword evidence="22" id="KW-1185">Reference proteome</keyword>
<dbReference type="FunFam" id="3.60.21.10:FF:000011">
    <property type="entry name" value="Double-strand break repair protein"/>
    <property type="match status" value="1"/>
</dbReference>
<dbReference type="Proteomes" id="UP000238350">
    <property type="component" value="Unassembled WGS sequence"/>
</dbReference>
<comment type="cofactor">
    <cofactor evidence="1 16">
        <name>Mn(2+)</name>
        <dbReference type="ChEBI" id="CHEBI:29035"/>
    </cofactor>
</comment>
<dbReference type="Pfam" id="PF04152">
    <property type="entry name" value="Mre11_DNA_bind"/>
    <property type="match status" value="1"/>
</dbReference>
<feature type="domain" description="Mre11 DNA-binding" evidence="20">
    <location>
        <begin position="287"/>
        <end position="448"/>
    </location>
</feature>
<dbReference type="SUPFAM" id="SSF56300">
    <property type="entry name" value="Metallo-dependent phosphatases"/>
    <property type="match status" value="1"/>
</dbReference>
<keyword evidence="8 16" id="KW-0255">Endonuclease</keyword>
<comment type="subcellular location">
    <subcellularLocation>
        <location evidence="3">Chromosome</location>
    </subcellularLocation>
    <subcellularLocation>
        <location evidence="2 16">Nucleus</location>
    </subcellularLocation>
</comment>
<evidence type="ECO:0000256" key="5">
    <source>
        <dbReference type="ARBA" id="ARBA00022454"/>
    </source>
</evidence>
<keyword evidence="12 16" id="KW-0234">DNA repair</keyword>
<dbReference type="GO" id="GO:0030870">
    <property type="term" value="C:Mre11 complex"/>
    <property type="evidence" value="ECO:0007669"/>
    <property type="project" value="UniProtKB-UniRule"/>
</dbReference>
<dbReference type="OrthoDB" id="30417at2759"/>
<evidence type="ECO:0000256" key="3">
    <source>
        <dbReference type="ARBA" id="ARBA00004286"/>
    </source>
</evidence>
<dbReference type="Gene3D" id="3.60.21.10">
    <property type="match status" value="1"/>
</dbReference>
<dbReference type="InterPro" id="IPR038487">
    <property type="entry name" value="Mre11_capping_dom"/>
</dbReference>
<comment type="caution">
    <text evidence="21">The sequence shown here is derived from an EMBL/GenBank/DDBJ whole genome shotgun (WGS) entry which is preliminary data.</text>
</comment>
<dbReference type="GO" id="GO:0000014">
    <property type="term" value="F:single-stranded DNA endodeoxyribonuclease activity"/>
    <property type="evidence" value="ECO:0007669"/>
    <property type="project" value="TreeGrafter"/>
</dbReference>
<dbReference type="InterPro" id="IPR004843">
    <property type="entry name" value="Calcineurin-like_PHP"/>
</dbReference>
<dbReference type="RefSeq" id="XP_024664022.1">
    <property type="nucleotide sequence ID" value="XM_024808254.1"/>
</dbReference>
<dbReference type="GO" id="GO:0035861">
    <property type="term" value="C:site of double-strand break"/>
    <property type="evidence" value="ECO:0007669"/>
    <property type="project" value="TreeGrafter"/>
</dbReference>
<dbReference type="STRING" id="45607.A0A2T0FGG1"/>
<gene>
    <name evidence="21" type="ORF">B9G98_01696</name>
</gene>
<dbReference type="GeneID" id="36515445"/>
<keyword evidence="9 16" id="KW-0227">DNA damage</keyword>
<keyword evidence="7" id="KW-0479">Metal-binding</keyword>
<dbReference type="CDD" id="cd00840">
    <property type="entry name" value="MPP_Mre11_N"/>
    <property type="match status" value="1"/>
</dbReference>
<keyword evidence="14 16" id="KW-0539">Nucleus</keyword>
<sequence length="582" mass="65044">MSSRFSVLVTTDNHVGYMENDAVRGDDAATTFREVMEIARDRQVDFVIQAGDLFHINKPTKRSMYHVIKTLRETCLGDKPVPFQVLHHGPLALEGDESLNHVNFADPNYNVAIPVFAISGNHDDSGGVGMLSPLDVLSASGLINHFGRVTDNDEITLEPILMQKGSTKIALYGLANVRDERLFRTFRAGNVRFLRPEVEPDTWFSILLVHQNRAAHSRTNYLPERFLPTFIDLVIWGHEHDCLIHPQTNPLTGFKVMQPGSSVATSMSEGEAEPKKVAILTVVDKEMDVETITLKTVRPMLIDTVVLATDTNIRPSRDSRQEVTRWLVEKVDGCIEQATSLWREANGPDSEPPLPLVRLRVDYSGGYDVENPTRISNRFVGKVANPNDVIQYTNKKSRPAEKSETPSLIPEAPAEEKIQLKELVHQFLAQQQMELLPEKGMEYAISQFIDKDEKQAFKALVDKTLIKRVEDLIGPIQEQSISPHPRKPTREIRSVLSTPTVTAEDDANARARTARHKAQLEISDDSDAMFVDSEDDEPAPRKPAKKTAPARSVRKAPVRKAAAKSKPVESTSLQDLDSDDGF</sequence>
<dbReference type="InterPro" id="IPR041796">
    <property type="entry name" value="Mre11_N"/>
</dbReference>
<evidence type="ECO:0000256" key="4">
    <source>
        <dbReference type="ARBA" id="ARBA00009028"/>
    </source>
</evidence>
<evidence type="ECO:0000256" key="14">
    <source>
        <dbReference type="ARBA" id="ARBA00023242"/>
    </source>
</evidence>
<evidence type="ECO:0000256" key="1">
    <source>
        <dbReference type="ARBA" id="ARBA00001936"/>
    </source>
</evidence>
<keyword evidence="5" id="KW-0158">Chromosome</keyword>
<dbReference type="GO" id="GO:0097552">
    <property type="term" value="P:mitochondrial double-strand break repair via homologous recombination"/>
    <property type="evidence" value="ECO:0007669"/>
    <property type="project" value="TreeGrafter"/>
</dbReference>
<dbReference type="Pfam" id="PF00149">
    <property type="entry name" value="Metallophos"/>
    <property type="match status" value="1"/>
</dbReference>
<evidence type="ECO:0000313" key="21">
    <source>
        <dbReference type="EMBL" id="PRT54076.1"/>
    </source>
</evidence>
<dbReference type="GO" id="GO:0042138">
    <property type="term" value="P:meiotic DNA double-strand break formation"/>
    <property type="evidence" value="ECO:0007669"/>
    <property type="project" value="TreeGrafter"/>
</dbReference>
<keyword evidence="10 16" id="KW-0378">Hydrolase</keyword>
<organism evidence="21 22">
    <name type="scientific">Wickerhamiella sorbophila</name>
    <dbReference type="NCBI Taxonomy" id="45607"/>
    <lineage>
        <taxon>Eukaryota</taxon>
        <taxon>Fungi</taxon>
        <taxon>Dikarya</taxon>
        <taxon>Ascomycota</taxon>
        <taxon>Saccharomycotina</taxon>
        <taxon>Dipodascomycetes</taxon>
        <taxon>Dipodascales</taxon>
        <taxon>Trichomonascaceae</taxon>
        <taxon>Wickerhamiella</taxon>
    </lineage>
</organism>
<feature type="compositionally biased region" description="Basic residues" evidence="19">
    <location>
        <begin position="552"/>
        <end position="563"/>
    </location>
</feature>
<comment type="function">
    <text evidence="16">Core component of the MRN complex, which plays a central role in double-strand break (DSB) repair, DNA recombination, maintenance of telomere integrity and meiosis. The MRN complex is involved in the repair of DNA double-strand breaks (DSBs) via homologous recombination (HR), an error-free mechanism which primarily occurs during S and G2 phases. The complex (1) mediates the end resection of damaged DNA, which generates proper single-stranded DNA, a key initial steps in HR, and is (2) required for the recruitment of other repair factors and efficient activation of ATM and ATR upon DNA damage. Within the MRN complex, MRE11 possesses both single-strand endonuclease activity and double-strand-specific 3'-5' exonuclease activity. MRE11 first endonucleolytically cleaves the 5' strand at DNA DSB ends to prevent non-homologous end joining (NHEJ) and licence HR. It then generates a single-stranded DNA gap via 3' to 5' exonucleolytic degradation, which is required for single-strand invasion and recombination.</text>
</comment>
<dbReference type="PIRSF" id="PIRSF000882">
    <property type="entry name" value="DSB_repair_MRE11"/>
    <property type="match status" value="1"/>
</dbReference>
<dbReference type="InterPro" id="IPR029052">
    <property type="entry name" value="Metallo-depent_PP-like"/>
</dbReference>
<feature type="active site" description="Proton donor" evidence="17">
    <location>
        <position position="122"/>
    </location>
</feature>
<dbReference type="NCBIfam" id="TIGR00583">
    <property type="entry name" value="mre11"/>
    <property type="match status" value="1"/>
</dbReference>
<accession>A0A2T0FGG1</accession>
<dbReference type="SMART" id="SM01347">
    <property type="entry name" value="Mre11_DNA_bind"/>
    <property type="match status" value="1"/>
</dbReference>
<reference evidence="21 22" key="1">
    <citation type="submission" date="2017-04" db="EMBL/GenBank/DDBJ databases">
        <title>Genome sequencing of [Candida] sorbophila.</title>
        <authorList>
            <person name="Ahn J.O."/>
        </authorList>
    </citation>
    <scope>NUCLEOTIDE SEQUENCE [LARGE SCALE GENOMIC DNA]</scope>
    <source>
        <strain evidence="21 22">DS02</strain>
    </source>
</reference>
<dbReference type="EMBL" id="NDIQ01000001">
    <property type="protein sequence ID" value="PRT54076.1"/>
    <property type="molecule type" value="Genomic_DNA"/>
</dbReference>
<keyword evidence="13 16" id="KW-0464">Manganese</keyword>
<dbReference type="Gene3D" id="3.30.110.110">
    <property type="entry name" value="Mre11, capping domain"/>
    <property type="match status" value="1"/>
</dbReference>
<evidence type="ECO:0000256" key="2">
    <source>
        <dbReference type="ARBA" id="ARBA00004123"/>
    </source>
</evidence>
<evidence type="ECO:0000256" key="17">
    <source>
        <dbReference type="PIRSR" id="PIRSR000882-1"/>
    </source>
</evidence>
<dbReference type="AlphaFoldDB" id="A0A2T0FGG1"/>
<evidence type="ECO:0000256" key="15">
    <source>
        <dbReference type="ARBA" id="ARBA00023254"/>
    </source>
</evidence>
<keyword evidence="11 16" id="KW-0269">Exonuclease</keyword>
<dbReference type="GO" id="GO:0030145">
    <property type="term" value="F:manganese ion binding"/>
    <property type="evidence" value="ECO:0007669"/>
    <property type="project" value="UniProtKB-UniRule"/>
</dbReference>
<feature type="compositionally biased region" description="Acidic residues" evidence="19">
    <location>
        <begin position="522"/>
        <end position="537"/>
    </location>
</feature>
<evidence type="ECO:0000313" key="22">
    <source>
        <dbReference type="Proteomes" id="UP000238350"/>
    </source>
</evidence>
<evidence type="ECO:0000256" key="13">
    <source>
        <dbReference type="ARBA" id="ARBA00023211"/>
    </source>
</evidence>
<evidence type="ECO:0000256" key="18">
    <source>
        <dbReference type="RuleBase" id="RU003447"/>
    </source>
</evidence>
<evidence type="ECO:0000256" key="9">
    <source>
        <dbReference type="ARBA" id="ARBA00022763"/>
    </source>
</evidence>
<dbReference type="GO" id="GO:0000723">
    <property type="term" value="P:telomere maintenance"/>
    <property type="evidence" value="ECO:0007669"/>
    <property type="project" value="TreeGrafter"/>
</dbReference>
<evidence type="ECO:0000259" key="20">
    <source>
        <dbReference type="SMART" id="SM01347"/>
    </source>
</evidence>
<evidence type="ECO:0000256" key="16">
    <source>
        <dbReference type="PIRNR" id="PIRNR000882"/>
    </source>
</evidence>
<evidence type="ECO:0000256" key="6">
    <source>
        <dbReference type="ARBA" id="ARBA00022722"/>
    </source>
</evidence>
<name>A0A2T0FGG1_9ASCO</name>
<keyword evidence="15 16" id="KW-0469">Meiosis</keyword>
<keyword evidence="6 16" id="KW-0540">Nuclease</keyword>